<dbReference type="GO" id="GO:0004672">
    <property type="term" value="F:protein kinase activity"/>
    <property type="evidence" value="ECO:0007669"/>
    <property type="project" value="InterPro"/>
</dbReference>
<evidence type="ECO:0000256" key="5">
    <source>
        <dbReference type="ARBA" id="ARBA00022989"/>
    </source>
</evidence>
<dbReference type="SUPFAM" id="SSF56112">
    <property type="entry name" value="Protein kinase-like (PK-like)"/>
    <property type="match status" value="1"/>
</dbReference>
<protein>
    <recommendedName>
        <fullName evidence="9">Protein kinase domain-containing protein</fullName>
    </recommendedName>
</protein>
<dbReference type="InterPro" id="IPR003591">
    <property type="entry name" value="Leu-rich_rpt_typical-subtyp"/>
</dbReference>
<proteinExistence type="predicted"/>
<dbReference type="Pfam" id="PF13855">
    <property type="entry name" value="LRR_8"/>
    <property type="match status" value="2"/>
</dbReference>
<dbReference type="InterPro" id="IPR001611">
    <property type="entry name" value="Leu-rich_rpt"/>
</dbReference>
<dbReference type="EMBL" id="CP144699">
    <property type="protein sequence ID" value="WVZ20111.1"/>
    <property type="molecule type" value="Genomic_DNA"/>
</dbReference>
<evidence type="ECO:0000256" key="7">
    <source>
        <dbReference type="ARBA" id="ARBA00023180"/>
    </source>
</evidence>
<evidence type="ECO:0000256" key="8">
    <source>
        <dbReference type="SAM" id="Phobius"/>
    </source>
</evidence>
<dbReference type="Pfam" id="PF07714">
    <property type="entry name" value="PK_Tyr_Ser-Thr"/>
    <property type="match status" value="1"/>
</dbReference>
<dbReference type="InterPro" id="IPR011009">
    <property type="entry name" value="Kinase-like_dom_sf"/>
</dbReference>
<dbReference type="Gene3D" id="1.10.510.10">
    <property type="entry name" value="Transferase(Phosphotransferase) domain 1"/>
    <property type="match status" value="1"/>
</dbReference>
<feature type="transmembrane region" description="Helical" evidence="8">
    <location>
        <begin position="61"/>
        <end position="82"/>
    </location>
</feature>
<keyword evidence="3 8" id="KW-0812">Transmembrane</keyword>
<dbReference type="InterPro" id="IPR032675">
    <property type="entry name" value="LRR_dom_sf"/>
</dbReference>
<feature type="transmembrane region" description="Helical" evidence="8">
    <location>
        <begin position="454"/>
        <end position="477"/>
    </location>
</feature>
<dbReference type="Gene3D" id="3.30.200.20">
    <property type="entry name" value="Phosphorylase Kinase, domain 1"/>
    <property type="match status" value="1"/>
</dbReference>
<reference evidence="10 11" key="1">
    <citation type="journal article" date="2023" name="Life. Sci Alliance">
        <title>Evolutionary insights into 3D genome organization and epigenetic landscape of Vigna mungo.</title>
        <authorList>
            <person name="Junaid A."/>
            <person name="Singh B."/>
            <person name="Bhatia S."/>
        </authorList>
    </citation>
    <scope>NUCLEOTIDE SEQUENCE [LARGE SCALE GENOMIC DNA]</scope>
    <source>
        <strain evidence="10">Urdbean</strain>
    </source>
</reference>
<dbReference type="FunFam" id="1.10.510.10:FF:000657">
    <property type="entry name" value="Putative inactive leucine-rich repeat receptor-like protein kinase"/>
    <property type="match status" value="1"/>
</dbReference>
<dbReference type="Gene3D" id="3.80.10.10">
    <property type="entry name" value="Ribonuclease Inhibitor"/>
    <property type="match status" value="2"/>
</dbReference>
<evidence type="ECO:0000256" key="2">
    <source>
        <dbReference type="ARBA" id="ARBA00022614"/>
    </source>
</evidence>
<evidence type="ECO:0000256" key="3">
    <source>
        <dbReference type="ARBA" id="ARBA00022692"/>
    </source>
</evidence>
<name>A0AAQ3P121_VIGMU</name>
<dbReference type="FunFam" id="3.80.10.10:FF:000155">
    <property type="entry name" value="Putative inactive leucine-rich repeat receptor-like protein kinase"/>
    <property type="match status" value="1"/>
</dbReference>
<keyword evidence="6 8" id="KW-0472">Membrane</keyword>
<dbReference type="InterPro" id="IPR000719">
    <property type="entry name" value="Prot_kinase_dom"/>
</dbReference>
<evidence type="ECO:0000313" key="10">
    <source>
        <dbReference type="EMBL" id="WVZ20111.1"/>
    </source>
</evidence>
<dbReference type="InterPro" id="IPR050647">
    <property type="entry name" value="Plant_LRR-RLKs"/>
</dbReference>
<evidence type="ECO:0000256" key="6">
    <source>
        <dbReference type="ARBA" id="ARBA00023136"/>
    </source>
</evidence>
<dbReference type="PANTHER" id="PTHR48056">
    <property type="entry name" value="LRR RECEPTOR-LIKE SERINE/THREONINE-PROTEIN KINASE-RELATED"/>
    <property type="match status" value="1"/>
</dbReference>
<dbReference type="FunFam" id="3.80.10.10:FF:000380">
    <property type="entry name" value="Putative inactive leucine-rich repeat receptor-like protein kinase"/>
    <property type="match status" value="1"/>
</dbReference>
<keyword evidence="11" id="KW-1185">Reference proteome</keyword>
<dbReference type="PROSITE" id="PS50011">
    <property type="entry name" value="PROTEIN_KINASE_DOM"/>
    <property type="match status" value="1"/>
</dbReference>
<dbReference type="GO" id="GO:0005524">
    <property type="term" value="F:ATP binding"/>
    <property type="evidence" value="ECO:0007669"/>
    <property type="project" value="InterPro"/>
</dbReference>
<dbReference type="GO" id="GO:0016020">
    <property type="term" value="C:membrane"/>
    <property type="evidence" value="ECO:0007669"/>
    <property type="project" value="UniProtKB-SubCell"/>
</dbReference>
<dbReference type="SUPFAM" id="SSF52058">
    <property type="entry name" value="L domain-like"/>
    <property type="match status" value="1"/>
</dbReference>
<evidence type="ECO:0000256" key="1">
    <source>
        <dbReference type="ARBA" id="ARBA00004370"/>
    </source>
</evidence>
<comment type="subcellular location">
    <subcellularLocation>
        <location evidence="1">Membrane</location>
    </subcellularLocation>
</comment>
<dbReference type="AlphaFoldDB" id="A0AAQ3P121"/>
<gene>
    <name evidence="10" type="ORF">V8G54_007433</name>
</gene>
<dbReference type="Pfam" id="PF00560">
    <property type="entry name" value="LRR_1"/>
    <property type="match status" value="1"/>
</dbReference>
<keyword evidence="2" id="KW-0433">Leucine-rich repeat</keyword>
<dbReference type="Proteomes" id="UP001374535">
    <property type="component" value="Chromosome 2"/>
</dbReference>
<evidence type="ECO:0000313" key="11">
    <source>
        <dbReference type="Proteomes" id="UP001374535"/>
    </source>
</evidence>
<feature type="domain" description="Protein kinase" evidence="9">
    <location>
        <begin position="546"/>
        <end position="813"/>
    </location>
</feature>
<keyword evidence="4" id="KW-0677">Repeat</keyword>
<dbReference type="InterPro" id="IPR001245">
    <property type="entry name" value="Ser-Thr/Tyr_kinase_cat_dom"/>
</dbReference>
<accession>A0AAQ3P121</accession>
<evidence type="ECO:0000256" key="4">
    <source>
        <dbReference type="ARBA" id="ARBA00022737"/>
    </source>
</evidence>
<dbReference type="PANTHER" id="PTHR48056:SF61">
    <property type="entry name" value="PROTEIN KINASE DOMAIN-CONTAINING PROTEIN"/>
    <property type="match status" value="1"/>
</dbReference>
<keyword evidence="5 8" id="KW-1133">Transmembrane helix</keyword>
<organism evidence="10 11">
    <name type="scientific">Vigna mungo</name>
    <name type="common">Black gram</name>
    <name type="synonym">Phaseolus mungo</name>
    <dbReference type="NCBI Taxonomy" id="3915"/>
    <lineage>
        <taxon>Eukaryota</taxon>
        <taxon>Viridiplantae</taxon>
        <taxon>Streptophyta</taxon>
        <taxon>Embryophyta</taxon>
        <taxon>Tracheophyta</taxon>
        <taxon>Spermatophyta</taxon>
        <taxon>Magnoliopsida</taxon>
        <taxon>eudicotyledons</taxon>
        <taxon>Gunneridae</taxon>
        <taxon>Pentapetalae</taxon>
        <taxon>rosids</taxon>
        <taxon>fabids</taxon>
        <taxon>Fabales</taxon>
        <taxon>Fabaceae</taxon>
        <taxon>Papilionoideae</taxon>
        <taxon>50 kb inversion clade</taxon>
        <taxon>NPAAA clade</taxon>
        <taxon>indigoferoid/millettioid clade</taxon>
        <taxon>Phaseoleae</taxon>
        <taxon>Vigna</taxon>
    </lineage>
</organism>
<feature type="transmembrane region" description="Helical" evidence="8">
    <location>
        <begin position="20"/>
        <end position="40"/>
    </location>
</feature>
<sequence length="822" mass="91480">MFAQPTLLNNSNGQRYLSSYEFSIILMGLLLNLFKAGFPLDSLHEQVAPCSLKQCPKKSRTFLMGFHDFVLLFCSFWCVFFVSSCSSQMQSSQTQVLLQLKKHLEYPRQLEIWRDRWTDLCSVSSSGQVNVTCKDNFVTELSILGDKPTEGRDFDGFAIPNRTLSDSFSMDSFVATLARLTSLRVLSLVSLGMWGPLPDRIHRLYALEHLDLSSNYLYGSIPPKICTMVNLQTLGLGDNFFNGTIPNVFNSSSNLSVLSLRNNMLKGPFPPSILSVTSLKDIDMSSNQISGILQDFSALSSLEQLDLGENKLESFLPAMPKGLISLFLGRNSFSGEIPKPYGQLNRLQKLDVSFNALTGTAPAELFSLPNISYLNLASNMLNGPLQSHLKCSSQLRFVDISYNRLVGDLPSSLSSRSENRIVKSDGNCLSGGVQHQHSVSYCTEAHVKKKSYRVGIFVGVIVGILLISVVLALTIVITCKKFFFRGVSEQHLLHKTVQDSSYAAGFSSELVTNARYISEIAELSREDLPTCRSFSLEELKEATNNFDNSTFMGENIYGKLYRGKLQSGIQIVIRSLPVSKKYSVRNFKLRLDLLAKLRHPHLVSLLGHCIDDVVGENNETNVFLIYEYVPNGTFQTYLSGHSSGKVFNWSERLSVLINIAKAVHFLHTGMIPGFFKNRLKSDNILLSENWMAKLSDYGLSIISEEADACGVKGESPNSWQMKMLEDDVYSFGFILLEALVGPSVSAEKVTAVLNVMETFNSQDGWKGIVDPVVQATCSKESLFVVISITNKCISPESWNRPSIEDVLWNLQYASQIQATDDG</sequence>
<evidence type="ECO:0000259" key="9">
    <source>
        <dbReference type="PROSITE" id="PS50011"/>
    </source>
</evidence>
<dbReference type="GO" id="GO:0033612">
    <property type="term" value="F:receptor serine/threonine kinase binding"/>
    <property type="evidence" value="ECO:0007669"/>
    <property type="project" value="TreeGrafter"/>
</dbReference>
<keyword evidence="7" id="KW-0325">Glycoprotein</keyword>
<dbReference type="SMART" id="SM00369">
    <property type="entry name" value="LRR_TYP"/>
    <property type="match status" value="4"/>
</dbReference>